<feature type="transmembrane region" description="Helical" evidence="5">
    <location>
        <begin position="188"/>
        <end position="207"/>
    </location>
</feature>
<reference evidence="8" key="1">
    <citation type="submission" date="2025-08" db="UniProtKB">
        <authorList>
            <consortium name="RefSeq"/>
        </authorList>
    </citation>
    <scope>IDENTIFICATION</scope>
</reference>
<dbReference type="InterPro" id="IPR013083">
    <property type="entry name" value="Znf_RING/FYVE/PHD"/>
</dbReference>
<feature type="domain" description="RING-CH-type" evidence="6">
    <location>
        <begin position="77"/>
        <end position="147"/>
    </location>
</feature>
<dbReference type="SUPFAM" id="SSF57850">
    <property type="entry name" value="RING/U-box"/>
    <property type="match status" value="1"/>
</dbReference>
<sequence>MTTPSEAAPGAVPPQPPAAPPPAPEPEPDRAQAPEPAPAPAPAPAPVAILVPSVTVVQKVETVIDVKYCGGAGADADDAESEKVCRICHLSPDLSGVGGGAEGCELIQIGCGCRGELGIAHRHCAEAWFRVKGNRCCEICGVNAKNITGEDDSGFMEEWHERRMFSNRRRRNFSEGGSCWRGQPCCNFLMACLVIAFILPWFFRVNIF</sequence>
<dbReference type="GO" id="GO:0008270">
    <property type="term" value="F:zinc ion binding"/>
    <property type="evidence" value="ECO:0007669"/>
    <property type="project" value="UniProtKB-KW"/>
</dbReference>
<dbReference type="SMART" id="SM00744">
    <property type="entry name" value="RINGv"/>
    <property type="match status" value="1"/>
</dbReference>
<dbReference type="GeneID" id="120280156"/>
<dbReference type="Gene3D" id="3.30.40.10">
    <property type="entry name" value="Zinc/RING finger domain, C3HC4 (zinc finger)"/>
    <property type="match status" value="1"/>
</dbReference>
<gene>
    <name evidence="8" type="primary">LOC120280156</name>
</gene>
<dbReference type="InterPro" id="IPR011016">
    <property type="entry name" value="Znf_RING-CH"/>
</dbReference>
<keyword evidence="5" id="KW-0812">Transmembrane</keyword>
<dbReference type="Proteomes" id="UP001515500">
    <property type="component" value="Chromosome 17"/>
</dbReference>
<proteinExistence type="predicted"/>
<organism evidence="7 8">
    <name type="scientific">Dioscorea cayennensis subsp. rotundata</name>
    <name type="common">White Guinea yam</name>
    <name type="synonym">Dioscorea rotundata</name>
    <dbReference type="NCBI Taxonomy" id="55577"/>
    <lineage>
        <taxon>Eukaryota</taxon>
        <taxon>Viridiplantae</taxon>
        <taxon>Streptophyta</taxon>
        <taxon>Embryophyta</taxon>
        <taxon>Tracheophyta</taxon>
        <taxon>Spermatophyta</taxon>
        <taxon>Magnoliopsida</taxon>
        <taxon>Liliopsida</taxon>
        <taxon>Dioscoreales</taxon>
        <taxon>Dioscoreaceae</taxon>
        <taxon>Dioscorea</taxon>
    </lineage>
</organism>
<dbReference type="PANTHER" id="PTHR46214">
    <property type="entry name" value="ZINC FINGER, RING-CH-TYPE"/>
    <property type="match status" value="1"/>
</dbReference>
<keyword evidence="5" id="KW-0472">Membrane</keyword>
<keyword evidence="7" id="KW-1185">Reference proteome</keyword>
<evidence type="ECO:0000256" key="5">
    <source>
        <dbReference type="SAM" id="Phobius"/>
    </source>
</evidence>
<feature type="compositionally biased region" description="Low complexity" evidence="4">
    <location>
        <begin position="1"/>
        <end position="10"/>
    </location>
</feature>
<keyword evidence="2" id="KW-0863">Zinc-finger</keyword>
<dbReference type="PROSITE" id="PS51292">
    <property type="entry name" value="ZF_RING_CH"/>
    <property type="match status" value="1"/>
</dbReference>
<feature type="compositionally biased region" description="Pro residues" evidence="4">
    <location>
        <begin position="11"/>
        <end position="25"/>
    </location>
</feature>
<evidence type="ECO:0000256" key="3">
    <source>
        <dbReference type="ARBA" id="ARBA00022833"/>
    </source>
</evidence>
<evidence type="ECO:0000256" key="1">
    <source>
        <dbReference type="ARBA" id="ARBA00022723"/>
    </source>
</evidence>
<dbReference type="Pfam" id="PF12906">
    <property type="entry name" value="RINGv"/>
    <property type="match status" value="1"/>
</dbReference>
<dbReference type="RefSeq" id="XP_039142833.1">
    <property type="nucleotide sequence ID" value="XM_039286899.1"/>
</dbReference>
<keyword evidence="3" id="KW-0862">Zinc</keyword>
<evidence type="ECO:0000256" key="4">
    <source>
        <dbReference type="SAM" id="MobiDB-lite"/>
    </source>
</evidence>
<evidence type="ECO:0000259" key="6">
    <source>
        <dbReference type="PROSITE" id="PS51292"/>
    </source>
</evidence>
<keyword evidence="1" id="KW-0479">Metal-binding</keyword>
<evidence type="ECO:0000313" key="8">
    <source>
        <dbReference type="RefSeq" id="XP_039142833.1"/>
    </source>
</evidence>
<protein>
    <submittedName>
        <fullName evidence="8">Uncharacterized protein LOC120280156</fullName>
    </submittedName>
</protein>
<keyword evidence="5" id="KW-1133">Transmembrane helix</keyword>
<evidence type="ECO:0000256" key="2">
    <source>
        <dbReference type="ARBA" id="ARBA00022771"/>
    </source>
</evidence>
<dbReference type="PANTHER" id="PTHR46214:SF8">
    <property type="entry name" value="RING_FYVE_PHD ZINC FINGER SUPERFAMILY PROTEIN"/>
    <property type="match status" value="1"/>
</dbReference>
<evidence type="ECO:0000313" key="7">
    <source>
        <dbReference type="Proteomes" id="UP001515500"/>
    </source>
</evidence>
<name>A0AB40CXQ4_DIOCR</name>
<feature type="region of interest" description="Disordered" evidence="4">
    <location>
        <begin position="1"/>
        <end position="41"/>
    </location>
</feature>
<accession>A0AB40CXQ4</accession>
<dbReference type="AlphaFoldDB" id="A0AB40CXQ4"/>